<dbReference type="AlphaFoldDB" id="A0AB36E5L9"/>
<gene>
    <name evidence="1" type="ORF">QV09_01810</name>
</gene>
<sequence length="336" mass="39191">MMLNLMWKIQKTQKTLNRNIKMAQNKMQLPPRKWYSLEQAIKYIYKKTGEELEVIDLIHYWVNNEIRVNTQIYINSKTKEFILGNIGLDVSKIVNFSLNPFVHLDGKKPKNLMTKDNSFIYLTGKELNLFQEIVSTFETESKEINNENIEEENVYLCGRVSVVINCFNAINPFFIKEEDNILKNGLPINMIQSLISPMGYELTEDVDNEDGVKLYFDIEYESNKKIGLGFFFILNDDLNDFINGKYHKEEIVGKLKDKNQSNLFSKTVKENQISFIKALLFIEYGVKTPQEAKNIINSGELGRRIARLKSQNPMIEEELGIKFPTGETVYNWYKNT</sequence>
<dbReference type="Proteomes" id="UP000092527">
    <property type="component" value="Unassembled WGS sequence"/>
</dbReference>
<name>A0AB36E5L9_9PAST</name>
<evidence type="ECO:0000313" key="2">
    <source>
        <dbReference type="Proteomes" id="UP000092527"/>
    </source>
</evidence>
<organism evidence="1 2">
    <name type="scientific">Gallibacterium salpingitidis</name>
    <dbReference type="NCBI Taxonomy" id="505341"/>
    <lineage>
        <taxon>Bacteria</taxon>
        <taxon>Pseudomonadati</taxon>
        <taxon>Pseudomonadota</taxon>
        <taxon>Gammaproteobacteria</taxon>
        <taxon>Pasteurellales</taxon>
        <taxon>Pasteurellaceae</taxon>
        <taxon>Gallibacterium</taxon>
    </lineage>
</organism>
<dbReference type="EMBL" id="JTJU01000009">
    <property type="protein sequence ID" value="OBX11619.1"/>
    <property type="molecule type" value="Genomic_DNA"/>
</dbReference>
<proteinExistence type="predicted"/>
<protein>
    <submittedName>
        <fullName evidence="1">Uncharacterized protein</fullName>
    </submittedName>
</protein>
<accession>A0AB36E5L9</accession>
<evidence type="ECO:0000313" key="1">
    <source>
        <dbReference type="EMBL" id="OBX11619.1"/>
    </source>
</evidence>
<comment type="caution">
    <text evidence="1">The sequence shown here is derived from an EMBL/GenBank/DDBJ whole genome shotgun (WGS) entry which is preliminary data.</text>
</comment>
<reference evidence="1 2" key="1">
    <citation type="submission" date="2014-11" db="EMBL/GenBank/DDBJ databases">
        <title>Pan-genome of Gallibacterium spp.</title>
        <authorList>
            <person name="Kudirkiene E."/>
            <person name="Bojesen A.M."/>
        </authorList>
    </citation>
    <scope>NUCLEOTIDE SEQUENCE [LARGE SCALE GENOMIC DNA]</scope>
    <source>
        <strain evidence="1 2">18469/18</strain>
    </source>
</reference>